<keyword evidence="3" id="KW-0804">Transcription</keyword>
<comment type="similarity">
    <text evidence="2">Belongs to the TFIIA subunit 1 family.</text>
</comment>
<dbReference type="CDD" id="cd07976">
    <property type="entry name" value="TFIIA_alpha_beta_like"/>
    <property type="match status" value="1"/>
</dbReference>
<evidence type="ECO:0000256" key="3">
    <source>
        <dbReference type="ARBA" id="ARBA00023163"/>
    </source>
</evidence>
<dbReference type="SUPFAM" id="SSF50784">
    <property type="entry name" value="Transcription factor IIA (TFIIA), beta-barrel domain"/>
    <property type="match status" value="1"/>
</dbReference>
<dbReference type="Gene3D" id="1.10.287.100">
    <property type="match status" value="1"/>
</dbReference>
<dbReference type="InterPro" id="IPR009088">
    <property type="entry name" value="TFIIA_b-brl"/>
</dbReference>
<evidence type="ECO:0000256" key="1">
    <source>
        <dbReference type="ARBA" id="ARBA00004123"/>
    </source>
</evidence>
<sequence length="398" mass="43949">MTPSGTLALSKGVVKEREMAASVSSVYVHVVDSVIKSLRPEFQNEGLDDSVLNEVQALWELKMMQNGAIQGPIDHASNSALRGANAPITPVHDLNVPYEPTEEYETPTAEMLFPPTPVQTPMQTPLPGTAEPVMYQYFPPGPGEPLATPELGIDPEAKIGRPAPYMQPPANWMSQKPLGVDVNIAYEEERDEMAAGISQPPITKDFFTLSSGKRKREDHPPNYLPGGYIPQQDGAGDFSWELVQSKEVEFANQRLTQNCSMDGSMFEKRQMSDPLIAALVKAKCLSLEIPQVDGVNDNLDSTVADEGYIEATDQEQQALNDVATSKVSEDEEALNDNDDDPDDLDLTNEDPKIDDLVLAQFEKVSRTKNRWKCILKDGVMHLNHKDILFSKATGEFDF</sequence>
<feature type="region of interest" description="Disordered" evidence="5">
    <location>
        <begin position="322"/>
        <end position="349"/>
    </location>
</feature>
<reference evidence="6" key="1">
    <citation type="journal article" date="2008" name="BMC Genomics">
        <title>A conifer genomics resource of 200,000 spruce (Picea spp.) ESTs and 6,464 high-quality, sequence-finished full-length cDNAs for Sitka spruce (Picea sitchensis).</title>
        <authorList>
            <person name="Ralph S.G."/>
            <person name="Chun H.J."/>
            <person name="Kolosova N."/>
            <person name="Cooper D."/>
            <person name="Oddy C."/>
            <person name="Ritland C.E."/>
            <person name="Kirkpatrick R."/>
            <person name="Moore R."/>
            <person name="Barber S."/>
            <person name="Holt R.A."/>
            <person name="Jones S.J."/>
            <person name="Marra M.A."/>
            <person name="Douglas C.J."/>
            <person name="Ritland K."/>
            <person name="Bohlmann J."/>
        </authorList>
    </citation>
    <scope>NUCLEOTIDE SEQUENCE</scope>
    <source>
        <tissue evidence="6">Green portion of the leader tissue</tissue>
    </source>
</reference>
<comment type="subcellular location">
    <subcellularLocation>
        <location evidence="1">Nucleus</location>
    </subcellularLocation>
</comment>
<evidence type="ECO:0000256" key="5">
    <source>
        <dbReference type="SAM" id="MobiDB-lite"/>
    </source>
</evidence>
<dbReference type="InterPro" id="IPR004855">
    <property type="entry name" value="TFIIA_asu/bsu"/>
</dbReference>
<dbReference type="AlphaFoldDB" id="A9NX18"/>
<dbReference type="Pfam" id="PF03153">
    <property type="entry name" value="TFIIA"/>
    <property type="match status" value="2"/>
</dbReference>
<evidence type="ECO:0000313" key="6">
    <source>
        <dbReference type="EMBL" id="ABK25179.1"/>
    </source>
</evidence>
<protein>
    <recommendedName>
        <fullName evidence="7">Transcription factor IIA alpha/beta subunit</fullName>
    </recommendedName>
</protein>
<dbReference type="EMBL" id="EF085883">
    <property type="protein sequence ID" value="ABK25179.1"/>
    <property type="molecule type" value="mRNA"/>
</dbReference>
<name>A9NX18_PICSI</name>
<feature type="compositionally biased region" description="Acidic residues" evidence="5">
    <location>
        <begin position="329"/>
        <end position="348"/>
    </location>
</feature>
<dbReference type="Gene3D" id="2.30.18.10">
    <property type="entry name" value="Transcription factor IIA (TFIIA), beta-barrel domain"/>
    <property type="match status" value="1"/>
</dbReference>
<dbReference type="GO" id="GO:0005672">
    <property type="term" value="C:transcription factor TFIIA complex"/>
    <property type="evidence" value="ECO:0007669"/>
    <property type="project" value="InterPro"/>
</dbReference>
<evidence type="ECO:0008006" key="7">
    <source>
        <dbReference type="Google" id="ProtNLM"/>
    </source>
</evidence>
<evidence type="ECO:0000256" key="2">
    <source>
        <dbReference type="ARBA" id="ARBA00010059"/>
    </source>
</evidence>
<dbReference type="PANTHER" id="PTHR12694">
    <property type="entry name" value="TRANSCRIPTION INITIATION FACTOR IIA SUBUNIT 1"/>
    <property type="match status" value="1"/>
</dbReference>
<accession>A9NX18</accession>
<dbReference type="PANTHER" id="PTHR12694:SF8">
    <property type="entry name" value="TRANSCRIPTION INITIATION FACTOR IIA SUBUNIT 1"/>
    <property type="match status" value="1"/>
</dbReference>
<organism evidence="6">
    <name type="scientific">Picea sitchensis</name>
    <name type="common">Sitka spruce</name>
    <name type="synonym">Pinus sitchensis</name>
    <dbReference type="NCBI Taxonomy" id="3332"/>
    <lineage>
        <taxon>Eukaryota</taxon>
        <taxon>Viridiplantae</taxon>
        <taxon>Streptophyta</taxon>
        <taxon>Embryophyta</taxon>
        <taxon>Tracheophyta</taxon>
        <taxon>Spermatophyta</taxon>
        <taxon>Pinopsida</taxon>
        <taxon>Pinidae</taxon>
        <taxon>Conifers I</taxon>
        <taxon>Pinales</taxon>
        <taxon>Pinaceae</taxon>
        <taxon>Picea</taxon>
    </lineage>
</organism>
<evidence type="ECO:0000256" key="4">
    <source>
        <dbReference type="ARBA" id="ARBA00023242"/>
    </source>
</evidence>
<dbReference type="SUPFAM" id="SSF47396">
    <property type="entry name" value="Transcription factor IIA (TFIIA), alpha-helical domain"/>
    <property type="match status" value="1"/>
</dbReference>
<dbReference type="GO" id="GO:0006367">
    <property type="term" value="P:transcription initiation at RNA polymerase II promoter"/>
    <property type="evidence" value="ECO:0007669"/>
    <property type="project" value="InterPro"/>
</dbReference>
<keyword evidence="4" id="KW-0539">Nucleus</keyword>
<dbReference type="SMART" id="SM01371">
    <property type="entry name" value="TFIIA"/>
    <property type="match status" value="1"/>
</dbReference>
<proteinExistence type="evidence at transcript level"/>